<dbReference type="GO" id="GO:0046685">
    <property type="term" value="P:response to arsenic-containing substance"/>
    <property type="evidence" value="ECO:0007669"/>
    <property type="project" value="InterPro"/>
</dbReference>
<dbReference type="InterPro" id="IPR010712">
    <property type="entry name" value="Arsenical-R_ArsD"/>
</dbReference>
<name>A0A562JP65_9BACI</name>
<organism evidence="1 2">
    <name type="scientific">Cytobacillus oceanisediminis</name>
    <dbReference type="NCBI Taxonomy" id="665099"/>
    <lineage>
        <taxon>Bacteria</taxon>
        <taxon>Bacillati</taxon>
        <taxon>Bacillota</taxon>
        <taxon>Bacilli</taxon>
        <taxon>Bacillales</taxon>
        <taxon>Bacillaceae</taxon>
        <taxon>Cytobacillus</taxon>
    </lineage>
</organism>
<dbReference type="Proteomes" id="UP000318667">
    <property type="component" value="Unassembled WGS sequence"/>
</dbReference>
<dbReference type="AlphaFoldDB" id="A0A562JP65"/>
<keyword evidence="2" id="KW-1185">Reference proteome</keyword>
<sequence>MAKLEIFDPALCCATGVCGPSVDPELARVASALFFLEGKGFSIKRYNLGNEPDVYVNNPTVSKLLNEKGPDVLPLILLNGKAIKEGIYPTNEELASWFGVNAAILEAKKSSSSLL</sequence>
<evidence type="ECO:0000313" key="2">
    <source>
        <dbReference type="Proteomes" id="UP000318667"/>
    </source>
</evidence>
<dbReference type="OrthoDB" id="9801358at2"/>
<accession>A0A562JP65</accession>
<dbReference type="EMBL" id="VLKI01000009">
    <property type="protein sequence ID" value="TWH84966.1"/>
    <property type="molecule type" value="Genomic_DNA"/>
</dbReference>
<evidence type="ECO:0000313" key="1">
    <source>
        <dbReference type="EMBL" id="TWH84966.1"/>
    </source>
</evidence>
<dbReference type="GeneID" id="65404355"/>
<reference evidence="1 2" key="1">
    <citation type="journal article" date="2015" name="Stand. Genomic Sci.">
        <title>Genomic Encyclopedia of Bacterial and Archaeal Type Strains, Phase III: the genomes of soil and plant-associated and newly described type strains.</title>
        <authorList>
            <person name="Whitman W.B."/>
            <person name="Woyke T."/>
            <person name="Klenk H.P."/>
            <person name="Zhou Y."/>
            <person name="Lilburn T.G."/>
            <person name="Beck B.J."/>
            <person name="De Vos P."/>
            <person name="Vandamme P."/>
            <person name="Eisen J.A."/>
            <person name="Garrity G."/>
            <person name="Hugenholtz P."/>
            <person name="Kyrpides N.C."/>
        </authorList>
    </citation>
    <scope>NUCLEOTIDE SEQUENCE [LARGE SCALE GENOMIC DNA]</scope>
    <source>
        <strain evidence="1 2">CGMCC 1.10115</strain>
    </source>
</reference>
<dbReference type="NCBIfam" id="NF033727">
    <property type="entry name" value="chaperon_ArsD"/>
    <property type="match status" value="1"/>
</dbReference>
<dbReference type="Gene3D" id="3.40.30.10">
    <property type="entry name" value="Glutaredoxin"/>
    <property type="match status" value="1"/>
</dbReference>
<dbReference type="Pfam" id="PF06953">
    <property type="entry name" value="ArsD"/>
    <property type="match status" value="1"/>
</dbReference>
<comment type="caution">
    <text evidence="1">The sequence shown here is derived from an EMBL/GenBank/DDBJ whole genome shotgun (WGS) entry which is preliminary data.</text>
</comment>
<dbReference type="GO" id="GO:0003677">
    <property type="term" value="F:DNA binding"/>
    <property type="evidence" value="ECO:0007669"/>
    <property type="project" value="InterPro"/>
</dbReference>
<dbReference type="GO" id="GO:0045892">
    <property type="term" value="P:negative regulation of DNA-templated transcription"/>
    <property type="evidence" value="ECO:0007669"/>
    <property type="project" value="InterPro"/>
</dbReference>
<protein>
    <submittedName>
        <fullName evidence="1">Arsenical resistance operon trans-acting repressor ArsD</fullName>
    </submittedName>
</protein>
<proteinExistence type="predicted"/>
<dbReference type="RefSeq" id="WP_144543292.1">
    <property type="nucleotide sequence ID" value="NZ_CBCSDC010000007.1"/>
</dbReference>
<gene>
    <name evidence="1" type="ORF">IQ19_03200</name>
</gene>